<comment type="subunit">
    <text evidence="2">Interacts transiently with the RNA polymerase catalytic core formed by RpoA, RpoB, RpoC and RpoZ (2 alpha, 1 beta, 1 beta' and 1 omega subunit) to form the RNA polymerase holoenzyme that can initiate transcription.</text>
</comment>
<dbReference type="GO" id="GO:0016987">
    <property type="term" value="F:sigma factor activity"/>
    <property type="evidence" value="ECO:0007669"/>
    <property type="project" value="UniProtKB-KW"/>
</dbReference>
<proteinExistence type="inferred from homology"/>
<evidence type="ECO:0000313" key="8">
    <source>
        <dbReference type="EMBL" id="QDZ15853.1"/>
    </source>
</evidence>
<dbReference type="InterPro" id="IPR036388">
    <property type="entry name" value="WH-like_DNA-bd_sf"/>
</dbReference>
<dbReference type="EMBL" id="CP042305">
    <property type="protein sequence ID" value="QDZ15853.1"/>
    <property type="molecule type" value="Genomic_DNA"/>
</dbReference>
<dbReference type="GO" id="GO:0003677">
    <property type="term" value="F:DNA binding"/>
    <property type="evidence" value="ECO:0007669"/>
    <property type="project" value="InterPro"/>
</dbReference>
<dbReference type="OrthoDB" id="3211555at2"/>
<feature type="domain" description="RNA polymerase sigma factor 70 region 4 type 2" evidence="7">
    <location>
        <begin position="108"/>
        <end position="158"/>
    </location>
</feature>
<dbReference type="InterPro" id="IPR013249">
    <property type="entry name" value="RNA_pol_sigma70_r4_t2"/>
</dbReference>
<dbReference type="Pfam" id="PF08281">
    <property type="entry name" value="Sigma70_r4_2"/>
    <property type="match status" value="1"/>
</dbReference>
<sequence>MRTTGDELGGAFEEHRPRLTAMASRMLGSGADAEDAVQEAWLRLSRQQASIDNIGGWLTTVVSRVCIDILRARATKTESSLDEQLDWVVTEDDGPEHNAVLADSVGAALQVVLDTLTPDERLAFVLHDTFGVPFVQIADIIDKSTDAAKQLASRARRKVRGAERPTDLPRQRQVVDAFLAAAREGDFDALLHVLDPNLTWRLHTPRGAIVHSGSDALARQAARGKESPIVVRRVNVDGRPGVVAWRQDGAPLAVMRCTVAGDRIVEVESITDRALLATMDLPPFSE</sequence>
<dbReference type="InterPro" id="IPR014284">
    <property type="entry name" value="RNA_pol_sigma-70_dom"/>
</dbReference>
<dbReference type="Gene3D" id="1.10.1740.10">
    <property type="match status" value="1"/>
</dbReference>
<dbReference type="NCBIfam" id="TIGR02937">
    <property type="entry name" value="sigma70-ECF"/>
    <property type="match status" value="1"/>
</dbReference>
<evidence type="ECO:0000259" key="6">
    <source>
        <dbReference type="Pfam" id="PF04542"/>
    </source>
</evidence>
<dbReference type="InterPro" id="IPR013325">
    <property type="entry name" value="RNA_pol_sigma_r2"/>
</dbReference>
<protein>
    <submittedName>
        <fullName evidence="8">Sigma-70 family RNA polymerase sigma factor</fullName>
    </submittedName>
</protein>
<evidence type="ECO:0000313" key="9">
    <source>
        <dbReference type="Proteomes" id="UP000320216"/>
    </source>
</evidence>
<comment type="similarity">
    <text evidence="1">Belongs to the sigma-70 factor family. ECF subfamily.</text>
</comment>
<dbReference type="SUPFAM" id="SSF88659">
    <property type="entry name" value="Sigma3 and sigma4 domains of RNA polymerase sigma factors"/>
    <property type="match status" value="1"/>
</dbReference>
<gene>
    <name evidence="8" type="ORF">FPZ11_14695</name>
</gene>
<evidence type="ECO:0000256" key="4">
    <source>
        <dbReference type="ARBA" id="ARBA00023082"/>
    </source>
</evidence>
<dbReference type="Gene3D" id="3.10.450.50">
    <property type="match status" value="1"/>
</dbReference>
<feature type="domain" description="RNA polymerase sigma-70 region 2" evidence="6">
    <location>
        <begin position="12"/>
        <end position="74"/>
    </location>
</feature>
<keyword evidence="4" id="KW-0731">Sigma factor</keyword>
<dbReference type="PANTHER" id="PTHR30173">
    <property type="entry name" value="SIGMA 19 FACTOR"/>
    <property type="match status" value="1"/>
</dbReference>
<dbReference type="PANTHER" id="PTHR30173:SF43">
    <property type="entry name" value="ECF RNA POLYMERASE SIGMA FACTOR SIGI-RELATED"/>
    <property type="match status" value="1"/>
</dbReference>
<name>A0A5B8M675_9MICO</name>
<dbReference type="SUPFAM" id="SSF54427">
    <property type="entry name" value="NTF2-like"/>
    <property type="match status" value="1"/>
</dbReference>
<dbReference type="InterPro" id="IPR052704">
    <property type="entry name" value="ECF_Sigma-70_Domain"/>
</dbReference>
<dbReference type="RefSeq" id="WP_146321887.1">
    <property type="nucleotide sequence ID" value="NZ_CP042305.1"/>
</dbReference>
<dbReference type="SUPFAM" id="SSF88946">
    <property type="entry name" value="Sigma2 domain of RNA polymerase sigma factors"/>
    <property type="match status" value="1"/>
</dbReference>
<dbReference type="AlphaFoldDB" id="A0A5B8M675"/>
<evidence type="ECO:0000256" key="5">
    <source>
        <dbReference type="ARBA" id="ARBA00023163"/>
    </source>
</evidence>
<keyword evidence="3" id="KW-0805">Transcription regulation</keyword>
<accession>A0A5B8M675</accession>
<evidence type="ECO:0000259" key="7">
    <source>
        <dbReference type="Pfam" id="PF08281"/>
    </source>
</evidence>
<dbReference type="KEGG" id="huw:FPZ11_14695"/>
<dbReference type="Gene3D" id="1.10.10.10">
    <property type="entry name" value="Winged helix-like DNA-binding domain superfamily/Winged helix DNA-binding domain"/>
    <property type="match status" value="1"/>
</dbReference>
<dbReference type="InterPro" id="IPR032710">
    <property type="entry name" value="NTF2-like_dom_sf"/>
</dbReference>
<reference evidence="8 9" key="1">
    <citation type="submission" date="2019-07" db="EMBL/GenBank/DDBJ databases">
        <title>Full genome sequence of Humibacter sp. WJ7-1.</title>
        <authorList>
            <person name="Im W.-T."/>
        </authorList>
    </citation>
    <scope>NUCLEOTIDE SEQUENCE [LARGE SCALE GENOMIC DNA]</scope>
    <source>
        <strain evidence="8 9">WJ7-1</strain>
    </source>
</reference>
<keyword evidence="9" id="KW-1185">Reference proteome</keyword>
<evidence type="ECO:0000256" key="3">
    <source>
        <dbReference type="ARBA" id="ARBA00023015"/>
    </source>
</evidence>
<dbReference type="InterPro" id="IPR007627">
    <property type="entry name" value="RNA_pol_sigma70_r2"/>
</dbReference>
<dbReference type="Pfam" id="PF04542">
    <property type="entry name" value="Sigma70_r2"/>
    <property type="match status" value="1"/>
</dbReference>
<evidence type="ECO:0000256" key="2">
    <source>
        <dbReference type="ARBA" id="ARBA00011344"/>
    </source>
</evidence>
<evidence type="ECO:0000256" key="1">
    <source>
        <dbReference type="ARBA" id="ARBA00010641"/>
    </source>
</evidence>
<dbReference type="GO" id="GO:0006352">
    <property type="term" value="P:DNA-templated transcription initiation"/>
    <property type="evidence" value="ECO:0007669"/>
    <property type="project" value="InterPro"/>
</dbReference>
<organism evidence="8 9">
    <name type="scientific">Humibacter ginsenosidimutans</name>
    <dbReference type="NCBI Taxonomy" id="2599293"/>
    <lineage>
        <taxon>Bacteria</taxon>
        <taxon>Bacillati</taxon>
        <taxon>Actinomycetota</taxon>
        <taxon>Actinomycetes</taxon>
        <taxon>Micrococcales</taxon>
        <taxon>Microbacteriaceae</taxon>
        <taxon>Humibacter</taxon>
    </lineage>
</organism>
<dbReference type="Proteomes" id="UP000320216">
    <property type="component" value="Chromosome"/>
</dbReference>
<keyword evidence="5" id="KW-0804">Transcription</keyword>
<dbReference type="InterPro" id="IPR013324">
    <property type="entry name" value="RNA_pol_sigma_r3/r4-like"/>
</dbReference>